<accession>A0A5B7E2C7</accession>
<feature type="region of interest" description="Disordered" evidence="1">
    <location>
        <begin position="12"/>
        <end position="45"/>
    </location>
</feature>
<feature type="compositionally biased region" description="Pro residues" evidence="1">
    <location>
        <begin position="16"/>
        <end position="26"/>
    </location>
</feature>
<sequence length="77" mass="8441">MSCCEACHLALGKPQMQPPPLPPPPSHAASPLSHPSENSGGEMQKCFRIQAQNSTLTWRCPNERDIGFYDETSPVHP</sequence>
<protein>
    <submittedName>
        <fullName evidence="2">Uncharacterized protein</fullName>
    </submittedName>
</protein>
<reference evidence="2 3" key="1">
    <citation type="submission" date="2019-05" db="EMBL/GenBank/DDBJ databases">
        <title>Another draft genome of Portunus trituberculatus and its Hox gene families provides insights of decapod evolution.</title>
        <authorList>
            <person name="Jeong J.-H."/>
            <person name="Song I."/>
            <person name="Kim S."/>
            <person name="Choi T."/>
            <person name="Kim D."/>
            <person name="Ryu S."/>
            <person name="Kim W."/>
        </authorList>
    </citation>
    <scope>NUCLEOTIDE SEQUENCE [LARGE SCALE GENOMIC DNA]</scope>
    <source>
        <tissue evidence="2">Muscle</tissue>
    </source>
</reference>
<feature type="compositionally biased region" description="Low complexity" evidence="1">
    <location>
        <begin position="27"/>
        <end position="36"/>
    </location>
</feature>
<organism evidence="2 3">
    <name type="scientific">Portunus trituberculatus</name>
    <name type="common">Swimming crab</name>
    <name type="synonym">Neptunus trituberculatus</name>
    <dbReference type="NCBI Taxonomy" id="210409"/>
    <lineage>
        <taxon>Eukaryota</taxon>
        <taxon>Metazoa</taxon>
        <taxon>Ecdysozoa</taxon>
        <taxon>Arthropoda</taxon>
        <taxon>Crustacea</taxon>
        <taxon>Multicrustacea</taxon>
        <taxon>Malacostraca</taxon>
        <taxon>Eumalacostraca</taxon>
        <taxon>Eucarida</taxon>
        <taxon>Decapoda</taxon>
        <taxon>Pleocyemata</taxon>
        <taxon>Brachyura</taxon>
        <taxon>Eubrachyura</taxon>
        <taxon>Portunoidea</taxon>
        <taxon>Portunidae</taxon>
        <taxon>Portuninae</taxon>
        <taxon>Portunus</taxon>
    </lineage>
</organism>
<evidence type="ECO:0000313" key="2">
    <source>
        <dbReference type="EMBL" id="MPC27296.1"/>
    </source>
</evidence>
<comment type="caution">
    <text evidence="2">The sequence shown here is derived from an EMBL/GenBank/DDBJ whole genome shotgun (WGS) entry which is preliminary data.</text>
</comment>
<evidence type="ECO:0000313" key="3">
    <source>
        <dbReference type="Proteomes" id="UP000324222"/>
    </source>
</evidence>
<dbReference type="EMBL" id="VSRR010001722">
    <property type="protein sequence ID" value="MPC27296.1"/>
    <property type="molecule type" value="Genomic_DNA"/>
</dbReference>
<evidence type="ECO:0000256" key="1">
    <source>
        <dbReference type="SAM" id="MobiDB-lite"/>
    </source>
</evidence>
<name>A0A5B7E2C7_PORTR</name>
<proteinExistence type="predicted"/>
<keyword evidence="3" id="KW-1185">Reference proteome</keyword>
<gene>
    <name evidence="2" type="ORF">E2C01_020464</name>
</gene>
<dbReference type="AlphaFoldDB" id="A0A5B7E2C7"/>
<dbReference type="Proteomes" id="UP000324222">
    <property type="component" value="Unassembled WGS sequence"/>
</dbReference>